<reference evidence="1 2" key="1">
    <citation type="submission" date="2018-06" db="EMBL/GenBank/DDBJ databases">
        <authorList>
            <consortium name="Pathogen Informatics"/>
            <person name="Doyle S."/>
        </authorList>
    </citation>
    <scope>NUCLEOTIDE SEQUENCE [LARGE SCALE GENOMIC DNA]</scope>
    <source>
        <strain evidence="1 2">NCTC13148</strain>
    </source>
</reference>
<protein>
    <submittedName>
        <fullName evidence="1">Uncharacterized protein</fullName>
    </submittedName>
</protein>
<evidence type="ECO:0000313" key="2">
    <source>
        <dbReference type="Proteomes" id="UP000254255"/>
    </source>
</evidence>
<name>A0A377BFW7_ECOLX</name>
<dbReference type="EMBL" id="UGET01000004">
    <property type="protein sequence ID" value="STL64632.1"/>
    <property type="molecule type" value="Genomic_DNA"/>
</dbReference>
<organism evidence="1 2">
    <name type="scientific">Escherichia coli</name>
    <dbReference type="NCBI Taxonomy" id="562"/>
    <lineage>
        <taxon>Bacteria</taxon>
        <taxon>Pseudomonadati</taxon>
        <taxon>Pseudomonadota</taxon>
        <taxon>Gammaproteobacteria</taxon>
        <taxon>Enterobacterales</taxon>
        <taxon>Enterobacteriaceae</taxon>
        <taxon>Escherichia</taxon>
    </lineage>
</organism>
<proteinExistence type="predicted"/>
<dbReference type="Proteomes" id="UP000254255">
    <property type="component" value="Unassembled WGS sequence"/>
</dbReference>
<dbReference type="AlphaFoldDB" id="A0A377BFW7"/>
<accession>A0A377BFW7</accession>
<evidence type="ECO:0000313" key="1">
    <source>
        <dbReference type="EMBL" id="STL64632.1"/>
    </source>
</evidence>
<gene>
    <name evidence="1" type="ORF">NCTC13148_00497</name>
</gene>
<sequence>MIARGGTWDTNLKVVARKTPRRAMPVPYKRLRKDPKPLGGYLAELIASAIAWCSAEGNNALTMVFALSI</sequence>